<evidence type="ECO:0000313" key="2">
    <source>
        <dbReference type="EMBL" id="ECC3917784.1"/>
    </source>
</evidence>
<dbReference type="EMBL" id="AAIBIC010000156">
    <property type="protein sequence ID" value="ECC3917784.1"/>
    <property type="molecule type" value="Genomic_DNA"/>
</dbReference>
<organism evidence="3">
    <name type="scientific">Salmonella diarizonae</name>
    <dbReference type="NCBI Taxonomy" id="59204"/>
    <lineage>
        <taxon>Bacteria</taxon>
        <taxon>Pseudomonadati</taxon>
        <taxon>Pseudomonadota</taxon>
        <taxon>Gammaproteobacteria</taxon>
        <taxon>Enterobacterales</taxon>
        <taxon>Enterobacteriaceae</taxon>
        <taxon>Salmonella</taxon>
    </lineage>
</organism>
<feature type="compositionally biased region" description="Basic residues" evidence="1">
    <location>
        <begin position="48"/>
        <end position="67"/>
    </location>
</feature>
<dbReference type="EMBL" id="AAIBIC010000263">
    <property type="protein sequence ID" value="ECC3917921.1"/>
    <property type="molecule type" value="Genomic_DNA"/>
</dbReference>
<proteinExistence type="predicted"/>
<comment type="caution">
    <text evidence="3">The sequence shown here is derived from an EMBL/GenBank/DDBJ whole genome shotgun (WGS) entry which is preliminary data.</text>
</comment>
<evidence type="ECO:0000256" key="1">
    <source>
        <dbReference type="SAM" id="MobiDB-lite"/>
    </source>
</evidence>
<evidence type="ECO:0000313" key="3">
    <source>
        <dbReference type="EMBL" id="ECC3917921.1"/>
    </source>
</evidence>
<name>A0A5Y1YGD0_SALDZ</name>
<feature type="non-terminal residue" evidence="3">
    <location>
        <position position="67"/>
    </location>
</feature>
<accession>A0A5Y1YGD0</accession>
<feature type="compositionally biased region" description="Basic and acidic residues" evidence="1">
    <location>
        <begin position="36"/>
        <end position="47"/>
    </location>
</feature>
<dbReference type="Proteomes" id="UP000839735">
    <property type="component" value="Unassembled WGS sequence"/>
</dbReference>
<feature type="region of interest" description="Disordered" evidence="1">
    <location>
        <begin position="26"/>
        <end position="67"/>
    </location>
</feature>
<gene>
    <name evidence="2" type="ORF">CTQ69_28560</name>
    <name evidence="3" type="ORF">CTQ69_29275</name>
</gene>
<dbReference type="AlphaFoldDB" id="A0A5Y1YGD0"/>
<sequence length="67" mass="7485">MSVFSGSNRRTPRAVSAARVSVAYSTRGLQAGTSLKQEEGSENEKRSPSTRRRFRNTCPRTGRRQRG</sequence>
<protein>
    <submittedName>
        <fullName evidence="3">Uncharacterized protein</fullName>
    </submittedName>
</protein>
<reference evidence="3" key="1">
    <citation type="submission" date="2018-08" db="EMBL/GenBank/DDBJ databases">
        <authorList>
            <person name="Ashton P.M."/>
            <person name="Dallman T."/>
            <person name="Nair S."/>
            <person name="De Pinna E."/>
            <person name="Peters T."/>
            <person name="Grant K."/>
        </authorList>
    </citation>
    <scope>NUCLEOTIDE SEQUENCE [LARGE SCALE GENOMIC DNA]</scope>
    <source>
        <strain evidence="3">294779</strain>
    </source>
</reference>